<feature type="chain" id="PRO_5034233819" evidence="1">
    <location>
        <begin position="35"/>
        <end position="91"/>
    </location>
</feature>
<accession>A0A8I0VAN3</accession>
<proteinExistence type="predicted"/>
<feature type="signal peptide" evidence="1">
    <location>
        <begin position="1"/>
        <end position="34"/>
    </location>
</feature>
<organism evidence="2 3">
    <name type="scientific">Clavibacter phaseoli</name>
    <dbReference type="NCBI Taxonomy" id="1734031"/>
    <lineage>
        <taxon>Bacteria</taxon>
        <taxon>Bacillati</taxon>
        <taxon>Actinomycetota</taxon>
        <taxon>Actinomycetes</taxon>
        <taxon>Micrococcales</taxon>
        <taxon>Microbacteriaceae</taxon>
        <taxon>Clavibacter</taxon>
    </lineage>
</organism>
<dbReference type="AlphaFoldDB" id="A0A8I0VAN3"/>
<protein>
    <submittedName>
        <fullName evidence="2">Uncharacterized protein</fullName>
    </submittedName>
</protein>
<sequence length="91" mass="9002">MGKGSAIIAFVMAPVLVVALCLFVIFFGSTPANACGVGTGTQIDVDSIAEDAAVGGFTREQIVNAAYIANASTALGLPTAAQTLGIQTAIG</sequence>
<comment type="caution">
    <text evidence="2">The sequence shown here is derived from an EMBL/GenBank/DDBJ whole genome shotgun (WGS) entry which is preliminary data.</text>
</comment>
<reference evidence="2 3" key="1">
    <citation type="submission" date="2020-10" db="EMBL/GenBank/DDBJ databases">
        <title>Draft genome sequences of plant-associated actinobacteria.</title>
        <authorList>
            <person name="Tarlachkov S.V."/>
            <person name="Starodumova I.P."/>
            <person name="Dorofeeva L.V."/>
            <person name="Prisyazhnaya N.V."/>
            <person name="Roubtsova T.V."/>
            <person name="Chizhov V.N."/>
            <person name="Nadler S.A."/>
            <person name="Subbotin S.A."/>
            <person name="Evtushenko L.I."/>
        </authorList>
    </citation>
    <scope>NUCLEOTIDE SEQUENCE [LARGE SCALE GENOMIC DNA]</scope>
    <source>
        <strain evidence="2 3">VKM Ac-2886</strain>
    </source>
</reference>
<name>A0A8I0VAN3_9MICO</name>
<dbReference type="EMBL" id="JADKRP010000006">
    <property type="protein sequence ID" value="MBF4632688.1"/>
    <property type="molecule type" value="Genomic_DNA"/>
</dbReference>
<evidence type="ECO:0000313" key="3">
    <source>
        <dbReference type="Proteomes" id="UP000634579"/>
    </source>
</evidence>
<keyword evidence="1" id="KW-0732">Signal</keyword>
<gene>
    <name evidence="2" type="ORF">ITJ42_15825</name>
</gene>
<dbReference type="RefSeq" id="WP_410374658.1">
    <property type="nucleotide sequence ID" value="NZ_JADKRP010000006.1"/>
</dbReference>
<evidence type="ECO:0000256" key="1">
    <source>
        <dbReference type="SAM" id="SignalP"/>
    </source>
</evidence>
<feature type="non-terminal residue" evidence="2">
    <location>
        <position position="91"/>
    </location>
</feature>
<keyword evidence="3" id="KW-1185">Reference proteome</keyword>
<evidence type="ECO:0000313" key="2">
    <source>
        <dbReference type="EMBL" id="MBF4632688.1"/>
    </source>
</evidence>
<dbReference type="Proteomes" id="UP000634579">
    <property type="component" value="Unassembled WGS sequence"/>
</dbReference>